<keyword evidence="3" id="KW-1185">Reference proteome</keyword>
<evidence type="ECO:0000256" key="1">
    <source>
        <dbReference type="SAM" id="MobiDB-lite"/>
    </source>
</evidence>
<gene>
    <name evidence="2" type="ORF">Rhopal_002117-T1</name>
</gene>
<evidence type="ECO:0000313" key="2">
    <source>
        <dbReference type="EMBL" id="GJN89143.1"/>
    </source>
</evidence>
<accession>A0AAV5GG49</accession>
<feature type="compositionally biased region" description="Basic residues" evidence="1">
    <location>
        <begin position="750"/>
        <end position="771"/>
    </location>
</feature>
<feature type="region of interest" description="Disordered" evidence="1">
    <location>
        <begin position="287"/>
        <end position="351"/>
    </location>
</feature>
<sequence length="929" mass="98141">MALPASWAGFDPKAALATLVDPSSSRPHHHRASLSLRSSRLERPSGLLGASSAGGAGPPRLLAPQQQPARPLPRDPAPPRPSLPAPTRHLLARQPQPTREDLKTSRRSPPAPPAPSLRASDSPGPPSSLLPPQHPTSSVNDHSSVRVAPEAADARTQRAEGGAGALGTARGTDGGVGRTAVEDDGGILAHRERTEQRDHVVPEQQAARVPRTTAGRQVSERDRQDGSTGPERGGATYSSSAQPIISTEAANVSKPFRENVQPARATPPPPSLLLPIARATAAKEVEQAEVEAASAKAPTRTLPAASAPSRSSAAAPLLPAKRPAPASALPRSPAPKRQNAQISSAPPARTAWSPVERTITVPDVGSCGIVKLNGLEVLLPLGEVARPEWVAQLEREKALDLIQRALSENDRLGAPNSSLRSPTRDEAALYLPLAGALNVNFLSATNPETRPPPPTSLNHRLANGTDSLSYFTYEIWAGTRGRDASDAFDSFVSRPQAVQVARDHRLDVYRSEWLGGLEARTLAGEWSRKDGYVGYSDGFDHLPTKGAPYYRLPSHFIGSAIKPKSLNQHVLQEVRRFKAAYPQHASQVFVFISIIGTAERLDEQLAHADVMEPEALHAAARHSHGRSGGCCTAPCGNVSGSPIEAAIDGVPGDVSVDDLELSYPMRNILRQGYAAARTVGELRAELDRRAAVKAERKAAAGGGGGGSGGGGRGSSGGGGNGGGSEEGDEAAGRGAIRKPRFVKKAPTIQPRRRFPHRKKGTKLVRVTKRRAAPAPAASSSATSSSTASSSTGASTTSAAPSLSVASSSSSSAAATLSRPGQHHKAFDSKEDDTILSMRDNNDSTFQAIADVLGRIPSSIKARYDILTSEKGAVLKRWTREDDERVYGYRRRGLTLAAIGVKVGKSANAVTKRWQLIKGEYEAWCKEQNE</sequence>
<organism evidence="2 3">
    <name type="scientific">Rhodotorula paludigena</name>
    <dbReference type="NCBI Taxonomy" id="86838"/>
    <lineage>
        <taxon>Eukaryota</taxon>
        <taxon>Fungi</taxon>
        <taxon>Dikarya</taxon>
        <taxon>Basidiomycota</taxon>
        <taxon>Pucciniomycotina</taxon>
        <taxon>Microbotryomycetes</taxon>
        <taxon>Sporidiobolales</taxon>
        <taxon>Sporidiobolaceae</taxon>
        <taxon>Rhodotorula</taxon>
    </lineage>
</organism>
<dbReference type="Proteomes" id="UP001342314">
    <property type="component" value="Unassembled WGS sequence"/>
</dbReference>
<comment type="caution">
    <text evidence="2">The sequence shown here is derived from an EMBL/GenBank/DDBJ whole genome shotgun (WGS) entry which is preliminary data.</text>
</comment>
<feature type="compositionally biased region" description="Pro residues" evidence="1">
    <location>
        <begin position="70"/>
        <end position="84"/>
    </location>
</feature>
<evidence type="ECO:0008006" key="4">
    <source>
        <dbReference type="Google" id="ProtNLM"/>
    </source>
</evidence>
<feature type="compositionally biased region" description="Low complexity" evidence="1">
    <location>
        <begin position="290"/>
        <end position="337"/>
    </location>
</feature>
<proteinExistence type="predicted"/>
<feature type="compositionally biased region" description="Basic and acidic residues" evidence="1">
    <location>
        <begin position="189"/>
        <end position="201"/>
    </location>
</feature>
<dbReference type="EMBL" id="BQKY01000004">
    <property type="protein sequence ID" value="GJN89143.1"/>
    <property type="molecule type" value="Genomic_DNA"/>
</dbReference>
<feature type="compositionally biased region" description="Low complexity" evidence="1">
    <location>
        <begin position="33"/>
        <end position="51"/>
    </location>
</feature>
<feature type="region of interest" description="Disordered" evidence="1">
    <location>
        <begin position="696"/>
        <end position="803"/>
    </location>
</feature>
<feature type="compositionally biased region" description="Polar residues" evidence="1">
    <location>
        <begin position="236"/>
        <end position="250"/>
    </location>
</feature>
<protein>
    <recommendedName>
        <fullName evidence="4">Myb-like domain-containing protein</fullName>
    </recommendedName>
</protein>
<feature type="compositionally biased region" description="Pro residues" evidence="1">
    <location>
        <begin position="123"/>
        <end position="134"/>
    </location>
</feature>
<dbReference type="AlphaFoldDB" id="A0AAV5GG49"/>
<feature type="compositionally biased region" description="Low complexity" evidence="1">
    <location>
        <begin position="58"/>
        <end position="69"/>
    </location>
</feature>
<feature type="compositionally biased region" description="Gly residues" evidence="1">
    <location>
        <begin position="700"/>
        <end position="724"/>
    </location>
</feature>
<name>A0AAV5GG49_9BASI</name>
<feature type="region of interest" description="Disordered" evidence="1">
    <location>
        <begin position="20"/>
        <end position="271"/>
    </location>
</feature>
<reference evidence="2 3" key="1">
    <citation type="submission" date="2021-12" db="EMBL/GenBank/DDBJ databases">
        <title>High titer production of polyol ester of fatty acids by Rhodotorula paludigena BS15 towards product separation-free biomass refinery.</title>
        <authorList>
            <person name="Mano J."/>
            <person name="Ono H."/>
            <person name="Tanaka T."/>
            <person name="Naito K."/>
            <person name="Sushida H."/>
            <person name="Ike M."/>
            <person name="Tokuyasu K."/>
            <person name="Kitaoka M."/>
        </authorList>
    </citation>
    <scope>NUCLEOTIDE SEQUENCE [LARGE SCALE GENOMIC DNA]</scope>
    <source>
        <strain evidence="2 3">BS15</strain>
    </source>
</reference>
<feature type="compositionally biased region" description="Low complexity" evidence="1">
    <location>
        <begin position="772"/>
        <end position="803"/>
    </location>
</feature>
<evidence type="ECO:0000313" key="3">
    <source>
        <dbReference type="Proteomes" id="UP001342314"/>
    </source>
</evidence>